<reference evidence="2 3" key="1">
    <citation type="submission" date="2020-02" db="EMBL/GenBank/DDBJ databases">
        <authorList>
            <person name="Ferguson B K."/>
        </authorList>
    </citation>
    <scope>NUCLEOTIDE SEQUENCE [LARGE SCALE GENOMIC DNA]</scope>
</reference>
<feature type="non-terminal residue" evidence="2">
    <location>
        <position position="69"/>
    </location>
</feature>
<protein>
    <recommendedName>
        <fullName evidence="4">WH2 domain-containing protein</fullName>
    </recommendedName>
</protein>
<dbReference type="AlphaFoldDB" id="A0A6H5HE09"/>
<dbReference type="EMBL" id="CADCXU010030257">
    <property type="protein sequence ID" value="CAB0016315.1"/>
    <property type="molecule type" value="Genomic_DNA"/>
</dbReference>
<dbReference type="GO" id="GO:0005938">
    <property type="term" value="C:cell cortex"/>
    <property type="evidence" value="ECO:0007669"/>
    <property type="project" value="TreeGrafter"/>
</dbReference>
<proteinExistence type="predicted"/>
<sequence length="69" mass="8280">MGVQLKKVCYTRKPIEFELTPYEILMEDIRSRRYKLNKVMVDGNIPHRVKKDAHAIILEFIRSRPPLRK</sequence>
<organism evidence="2 3">
    <name type="scientific">Nesidiocoris tenuis</name>
    <dbReference type="NCBI Taxonomy" id="355587"/>
    <lineage>
        <taxon>Eukaryota</taxon>
        <taxon>Metazoa</taxon>
        <taxon>Ecdysozoa</taxon>
        <taxon>Arthropoda</taxon>
        <taxon>Hexapoda</taxon>
        <taxon>Insecta</taxon>
        <taxon>Pterygota</taxon>
        <taxon>Neoptera</taxon>
        <taxon>Paraneoptera</taxon>
        <taxon>Hemiptera</taxon>
        <taxon>Heteroptera</taxon>
        <taxon>Panheteroptera</taxon>
        <taxon>Cimicomorpha</taxon>
        <taxon>Miridae</taxon>
        <taxon>Dicyphina</taxon>
        <taxon>Nesidiocoris</taxon>
    </lineage>
</organism>
<evidence type="ECO:0008006" key="4">
    <source>
        <dbReference type="Google" id="ProtNLM"/>
    </source>
</evidence>
<accession>A0A6H5HE09</accession>
<evidence type="ECO:0000313" key="1">
    <source>
        <dbReference type="EMBL" id="CAB0016315.1"/>
    </source>
</evidence>
<dbReference type="Proteomes" id="UP000479000">
    <property type="component" value="Unassembled WGS sequence"/>
</dbReference>
<dbReference type="GO" id="GO:0008017">
    <property type="term" value="F:microtubule binding"/>
    <property type="evidence" value="ECO:0007669"/>
    <property type="project" value="TreeGrafter"/>
</dbReference>
<dbReference type="GO" id="GO:0030041">
    <property type="term" value="P:actin filament polymerization"/>
    <property type="evidence" value="ECO:0007669"/>
    <property type="project" value="TreeGrafter"/>
</dbReference>
<evidence type="ECO:0000313" key="2">
    <source>
        <dbReference type="EMBL" id="CAB0016327.1"/>
    </source>
</evidence>
<dbReference type="GO" id="GO:0045010">
    <property type="term" value="P:actin nucleation"/>
    <property type="evidence" value="ECO:0007669"/>
    <property type="project" value="InterPro"/>
</dbReference>
<dbReference type="GO" id="GO:0051295">
    <property type="term" value="P:establishment of meiotic spindle localization"/>
    <property type="evidence" value="ECO:0007669"/>
    <property type="project" value="TreeGrafter"/>
</dbReference>
<dbReference type="EMBL" id="CADCXU010030262">
    <property type="protein sequence ID" value="CAB0016327.1"/>
    <property type="molecule type" value="Genomic_DNA"/>
</dbReference>
<dbReference type="GO" id="GO:0030659">
    <property type="term" value="C:cytoplasmic vesicle membrane"/>
    <property type="evidence" value="ECO:0007669"/>
    <property type="project" value="TreeGrafter"/>
</dbReference>
<dbReference type="PANTHER" id="PTHR21345:SF3">
    <property type="entry name" value="PROTEIN SPIRE"/>
    <property type="match status" value="1"/>
</dbReference>
<evidence type="ECO:0000313" key="3">
    <source>
        <dbReference type="Proteomes" id="UP000479000"/>
    </source>
</evidence>
<dbReference type="GO" id="GO:0003779">
    <property type="term" value="F:actin binding"/>
    <property type="evidence" value="ECO:0007669"/>
    <property type="project" value="InterPro"/>
</dbReference>
<dbReference type="PANTHER" id="PTHR21345">
    <property type="entry name" value="SPIRE"/>
    <property type="match status" value="1"/>
</dbReference>
<dbReference type="OrthoDB" id="10043757at2759"/>
<keyword evidence="3" id="KW-1185">Reference proteome</keyword>
<dbReference type="GO" id="GO:0040038">
    <property type="term" value="P:polar body extrusion after meiotic divisions"/>
    <property type="evidence" value="ECO:0007669"/>
    <property type="project" value="TreeGrafter"/>
</dbReference>
<dbReference type="GO" id="GO:0051639">
    <property type="term" value="P:actin filament network formation"/>
    <property type="evidence" value="ECO:0007669"/>
    <property type="project" value="TreeGrafter"/>
</dbReference>
<dbReference type="GO" id="GO:0036089">
    <property type="term" value="P:cleavage furrow formation"/>
    <property type="evidence" value="ECO:0007669"/>
    <property type="project" value="TreeGrafter"/>
</dbReference>
<name>A0A6H5HE09_9HEMI</name>
<dbReference type="GO" id="GO:0048193">
    <property type="term" value="P:Golgi vesicle transport"/>
    <property type="evidence" value="ECO:0007669"/>
    <property type="project" value="TreeGrafter"/>
</dbReference>
<dbReference type="InterPro" id="IPR029901">
    <property type="entry name" value="Spire"/>
</dbReference>
<gene>
    <name evidence="1" type="ORF">NTEN_LOCUS20533</name>
    <name evidence="2" type="ORF">NTEN_LOCUS20541</name>
</gene>